<dbReference type="GO" id="GO:0004089">
    <property type="term" value="F:carbonate dehydratase activity"/>
    <property type="evidence" value="ECO:0007669"/>
    <property type="project" value="InterPro"/>
</dbReference>
<dbReference type="Gene3D" id="3.30.260.10">
    <property type="entry name" value="TCP-1-like chaperonin intermediate domain"/>
    <property type="match status" value="1"/>
</dbReference>
<dbReference type="InterPro" id="IPR023561">
    <property type="entry name" value="Carbonic_anhydrase_a-class"/>
</dbReference>
<proteinExistence type="inferred from homology"/>
<dbReference type="InterPro" id="IPR001148">
    <property type="entry name" value="CA_dom"/>
</dbReference>
<dbReference type="InterPro" id="IPR027413">
    <property type="entry name" value="GROEL-like_equatorial_sf"/>
</dbReference>
<dbReference type="Pfam" id="PF00194">
    <property type="entry name" value="Carb_anhydrase"/>
    <property type="match status" value="1"/>
</dbReference>
<dbReference type="GO" id="GO:0006730">
    <property type="term" value="P:one-carbon metabolic process"/>
    <property type="evidence" value="ECO:0007669"/>
    <property type="project" value="TreeGrafter"/>
</dbReference>
<dbReference type="PANTHER" id="PTHR18952:SF208">
    <property type="entry name" value="CARBONIC ANHYDRASE XA-RELATED"/>
    <property type="match status" value="1"/>
</dbReference>
<dbReference type="GO" id="GO:0008270">
    <property type="term" value="F:zinc ion binding"/>
    <property type="evidence" value="ECO:0007669"/>
    <property type="project" value="InterPro"/>
</dbReference>
<dbReference type="PANTHER" id="PTHR18952">
    <property type="entry name" value="CARBONIC ANHYDRASE"/>
    <property type="match status" value="1"/>
</dbReference>
<dbReference type="SUPFAM" id="SSF54849">
    <property type="entry name" value="GroEL-intermediate domain like"/>
    <property type="match status" value="1"/>
</dbReference>
<dbReference type="Pfam" id="PF00118">
    <property type="entry name" value="Cpn60_TCP1"/>
    <property type="match status" value="1"/>
</dbReference>
<name>A0AAW0SFM7_SCYPA</name>
<dbReference type="AlphaFoldDB" id="A0AAW0SFM7"/>
<evidence type="ECO:0000256" key="1">
    <source>
        <dbReference type="ARBA" id="ARBA00010718"/>
    </source>
</evidence>
<evidence type="ECO:0000313" key="4">
    <source>
        <dbReference type="Proteomes" id="UP001487740"/>
    </source>
</evidence>
<dbReference type="Gene3D" id="1.10.560.10">
    <property type="entry name" value="GroEL-like equatorial domain"/>
    <property type="match status" value="1"/>
</dbReference>
<reference evidence="3 4" key="1">
    <citation type="submission" date="2023-03" db="EMBL/GenBank/DDBJ databases">
        <title>High-quality genome of Scylla paramamosain provides insights in environmental adaptation.</title>
        <authorList>
            <person name="Zhang L."/>
        </authorList>
    </citation>
    <scope>NUCLEOTIDE SEQUENCE [LARGE SCALE GENOMIC DNA]</scope>
    <source>
        <strain evidence="3">LZ_2023a</strain>
        <tissue evidence="3">Muscle</tissue>
    </source>
</reference>
<accession>A0AAW0SFM7</accession>
<gene>
    <name evidence="3" type="ORF">O3P69_012400</name>
</gene>
<dbReference type="SUPFAM" id="SSF51069">
    <property type="entry name" value="Carbonic anhydrase"/>
    <property type="match status" value="1"/>
</dbReference>
<dbReference type="PROSITE" id="PS51144">
    <property type="entry name" value="ALPHA_CA_2"/>
    <property type="match status" value="1"/>
</dbReference>
<protein>
    <recommendedName>
        <fullName evidence="2">Alpha-carbonic anhydrase domain-containing protein</fullName>
    </recommendedName>
</protein>
<dbReference type="Gene3D" id="3.50.7.10">
    <property type="entry name" value="GroEL"/>
    <property type="match status" value="1"/>
</dbReference>
<sequence length="491" mass="54729">TPCTKHRHAAPESHEYVRYICLEFKDRAAAEEAVRQRNNYKLDKQHTFLCNLFTDFEKYDNIPEEFVAPVPEPYKIGDEYFTFITKCQDPKACTVLLRGPSKDILNEVERNLQDALGVARNLALEPVWSLGGGAVDMAVSNSLQQKVKGVSGVRQWPYSALAQALEDGELRIPHGGGVLVTPASPTGEEEPSGPPGIDWGQWWTYDGISGPKFWGVVNPKWSMCRVGRRQSPVSIDPKTLLFDPNLTPFSVDKATVSGDLVNTGHSIEWRAGFGSRALVNITGGPLSYTYTLTHARLHFGARDTQGSEHLVGGKAFPAELQLYGYNSQLYRNYTQASSQVYGIVGIALLIQIGDLMTPELRVLLEGVQNITYGGTSVAAASLVVHALLPNTVHYLTYEGSLTEPACHESVTWIIPNKPIYINVAMMHRLRRLRQGNHTLANAPLSNNFRPQQEFNHRTVRTNIFFTTADQRERCHLHDPRIIYKAGSWLTS</sequence>
<comment type="caution">
    <text evidence="3">The sequence shown here is derived from an EMBL/GenBank/DDBJ whole genome shotgun (WGS) entry which is preliminary data.</text>
</comment>
<dbReference type="Gene3D" id="3.10.200.10">
    <property type="entry name" value="Alpha carbonic anhydrase"/>
    <property type="match status" value="1"/>
</dbReference>
<evidence type="ECO:0000313" key="3">
    <source>
        <dbReference type="EMBL" id="KAK8373087.1"/>
    </source>
</evidence>
<evidence type="ECO:0000259" key="2">
    <source>
        <dbReference type="PROSITE" id="PS51144"/>
    </source>
</evidence>
<dbReference type="InterPro" id="IPR002423">
    <property type="entry name" value="Cpn60/GroEL/TCP-1"/>
</dbReference>
<comment type="similarity">
    <text evidence="1">Belongs to the alpha-carbonic anhydrase family.</text>
</comment>
<dbReference type="SUPFAM" id="SSF48592">
    <property type="entry name" value="GroEL equatorial domain-like"/>
    <property type="match status" value="1"/>
</dbReference>
<dbReference type="InterPro" id="IPR027409">
    <property type="entry name" value="GroEL-like_apical_dom_sf"/>
</dbReference>
<dbReference type="InterPro" id="IPR036398">
    <property type="entry name" value="CA_dom_sf"/>
</dbReference>
<feature type="domain" description="Alpha-carbonic anhydrase" evidence="2">
    <location>
        <begin position="201"/>
        <end position="463"/>
    </location>
</feature>
<dbReference type="GO" id="GO:0005524">
    <property type="term" value="F:ATP binding"/>
    <property type="evidence" value="ECO:0007669"/>
    <property type="project" value="InterPro"/>
</dbReference>
<dbReference type="EMBL" id="JARAKH010001365">
    <property type="protein sequence ID" value="KAK8373087.1"/>
    <property type="molecule type" value="Genomic_DNA"/>
</dbReference>
<keyword evidence="4" id="KW-1185">Reference proteome</keyword>
<dbReference type="InterPro" id="IPR027410">
    <property type="entry name" value="TCP-1-like_intermed_sf"/>
</dbReference>
<organism evidence="3 4">
    <name type="scientific">Scylla paramamosain</name>
    <name type="common">Mud crab</name>
    <dbReference type="NCBI Taxonomy" id="85552"/>
    <lineage>
        <taxon>Eukaryota</taxon>
        <taxon>Metazoa</taxon>
        <taxon>Ecdysozoa</taxon>
        <taxon>Arthropoda</taxon>
        <taxon>Crustacea</taxon>
        <taxon>Multicrustacea</taxon>
        <taxon>Malacostraca</taxon>
        <taxon>Eumalacostraca</taxon>
        <taxon>Eucarida</taxon>
        <taxon>Decapoda</taxon>
        <taxon>Pleocyemata</taxon>
        <taxon>Brachyura</taxon>
        <taxon>Eubrachyura</taxon>
        <taxon>Portunoidea</taxon>
        <taxon>Portunidae</taxon>
        <taxon>Portuninae</taxon>
        <taxon>Scylla</taxon>
    </lineage>
</organism>
<dbReference type="SMART" id="SM01057">
    <property type="entry name" value="Carb_anhydrase"/>
    <property type="match status" value="1"/>
</dbReference>
<dbReference type="Proteomes" id="UP001487740">
    <property type="component" value="Unassembled WGS sequence"/>
</dbReference>
<feature type="non-terminal residue" evidence="3">
    <location>
        <position position="1"/>
    </location>
</feature>